<keyword evidence="1" id="KW-0472">Membrane</keyword>
<proteinExistence type="predicted"/>
<accession>A0A0A9GF06</accession>
<evidence type="ECO:0000313" key="2">
    <source>
        <dbReference type="EMBL" id="JAE23665.1"/>
    </source>
</evidence>
<protein>
    <submittedName>
        <fullName evidence="2">Uncharacterized protein</fullName>
    </submittedName>
</protein>
<keyword evidence="1" id="KW-0812">Transmembrane</keyword>
<dbReference type="AlphaFoldDB" id="A0A0A9GF06"/>
<reference evidence="2" key="2">
    <citation type="journal article" date="2015" name="Data Brief">
        <title>Shoot transcriptome of the giant reed, Arundo donax.</title>
        <authorList>
            <person name="Barrero R.A."/>
            <person name="Guerrero F.D."/>
            <person name="Moolhuijzen P."/>
            <person name="Goolsby J.A."/>
            <person name="Tidwell J."/>
            <person name="Bellgard S.E."/>
            <person name="Bellgard M.I."/>
        </authorList>
    </citation>
    <scope>NUCLEOTIDE SEQUENCE</scope>
    <source>
        <tissue evidence="2">Shoot tissue taken approximately 20 cm above the soil surface</tissue>
    </source>
</reference>
<reference evidence="2" key="1">
    <citation type="submission" date="2014-09" db="EMBL/GenBank/DDBJ databases">
        <authorList>
            <person name="Magalhaes I.L.F."/>
            <person name="Oliveira U."/>
            <person name="Santos F.R."/>
            <person name="Vidigal T.H.D.A."/>
            <person name="Brescovit A.D."/>
            <person name="Santos A.J."/>
        </authorList>
    </citation>
    <scope>NUCLEOTIDE SEQUENCE</scope>
    <source>
        <tissue evidence="2">Shoot tissue taken approximately 20 cm above the soil surface</tissue>
    </source>
</reference>
<evidence type="ECO:0000256" key="1">
    <source>
        <dbReference type="SAM" id="Phobius"/>
    </source>
</evidence>
<organism evidence="2">
    <name type="scientific">Arundo donax</name>
    <name type="common">Giant reed</name>
    <name type="synonym">Donax arundinaceus</name>
    <dbReference type="NCBI Taxonomy" id="35708"/>
    <lineage>
        <taxon>Eukaryota</taxon>
        <taxon>Viridiplantae</taxon>
        <taxon>Streptophyta</taxon>
        <taxon>Embryophyta</taxon>
        <taxon>Tracheophyta</taxon>
        <taxon>Spermatophyta</taxon>
        <taxon>Magnoliopsida</taxon>
        <taxon>Liliopsida</taxon>
        <taxon>Poales</taxon>
        <taxon>Poaceae</taxon>
        <taxon>PACMAD clade</taxon>
        <taxon>Arundinoideae</taxon>
        <taxon>Arundineae</taxon>
        <taxon>Arundo</taxon>
    </lineage>
</organism>
<feature type="transmembrane region" description="Helical" evidence="1">
    <location>
        <begin position="36"/>
        <end position="59"/>
    </location>
</feature>
<sequence>MNEKRPSLRSNTNTQFYIDDSTHLLINSIGATQKPVLLALFLDTWAHVLLCLTPLYQYYGSVAY</sequence>
<name>A0A0A9GF06_ARUDO</name>
<keyword evidence="1" id="KW-1133">Transmembrane helix</keyword>
<dbReference type="EMBL" id="GBRH01174231">
    <property type="protein sequence ID" value="JAE23665.1"/>
    <property type="molecule type" value="Transcribed_RNA"/>
</dbReference>